<keyword evidence="6" id="KW-0560">Oxidoreductase</keyword>
<dbReference type="CDD" id="cd03014">
    <property type="entry name" value="PRX_Atyp2cys"/>
    <property type="match status" value="1"/>
</dbReference>
<keyword evidence="1 6" id="KW-0575">Peroxidase</keyword>
<keyword evidence="4" id="KW-0676">Redox-active center</keyword>
<gene>
    <name evidence="6" type="ORF">F0344_35030</name>
</gene>
<dbReference type="RefSeq" id="WP_185303153.1">
    <property type="nucleotide sequence ID" value="NZ_CP045703.1"/>
</dbReference>
<keyword evidence="6" id="KW-0614">Plasmid</keyword>
<dbReference type="InterPro" id="IPR002065">
    <property type="entry name" value="TPX"/>
</dbReference>
<dbReference type="EMBL" id="CP045703">
    <property type="protein sequence ID" value="QNE79666.1"/>
    <property type="molecule type" value="Genomic_DNA"/>
</dbReference>
<dbReference type="Proteomes" id="UP000515307">
    <property type="component" value="Plasmid unnamed1"/>
</dbReference>
<dbReference type="PROSITE" id="PS51352">
    <property type="entry name" value="THIOREDOXIN_2"/>
    <property type="match status" value="1"/>
</dbReference>
<organism evidence="6 7">
    <name type="scientific">Streptomyces finlayi</name>
    <dbReference type="NCBI Taxonomy" id="67296"/>
    <lineage>
        <taxon>Bacteria</taxon>
        <taxon>Bacillati</taxon>
        <taxon>Actinomycetota</taxon>
        <taxon>Actinomycetes</taxon>
        <taxon>Kitasatosporales</taxon>
        <taxon>Streptomycetaceae</taxon>
        <taxon>Streptomyces</taxon>
    </lineage>
</organism>
<evidence type="ECO:0000256" key="1">
    <source>
        <dbReference type="ARBA" id="ARBA00022559"/>
    </source>
</evidence>
<geneLocation type="plasmid" evidence="6 7">
    <name>unnamed1</name>
</geneLocation>
<dbReference type="InterPro" id="IPR013740">
    <property type="entry name" value="Redoxin"/>
</dbReference>
<dbReference type="PANTHER" id="PTHR43110">
    <property type="entry name" value="THIOL PEROXIDASE"/>
    <property type="match status" value="1"/>
</dbReference>
<dbReference type="GO" id="GO:0008379">
    <property type="term" value="F:thioredoxin peroxidase activity"/>
    <property type="evidence" value="ECO:0007669"/>
    <property type="project" value="InterPro"/>
</dbReference>
<dbReference type="Pfam" id="PF08534">
    <property type="entry name" value="Redoxin"/>
    <property type="match status" value="1"/>
</dbReference>
<proteinExistence type="predicted"/>
<sequence length="185" mass="19686">MNTVTSTERTGVATFRGNPVTLLGPEVAVGDRAPDFTVLGRDMAPVRFASLSGTTRVISAVPSLETPVCDLQTRRFNEAVAELGETSVLTVSVDLPPAQARWCGAAGVEHVRTLSDHRDLSFGLAYGVVIKEIRLLARAVFVVDATDTVVHAEYVREVGQPADLDAAIDAARRAETARRSAGRSA</sequence>
<evidence type="ECO:0000256" key="4">
    <source>
        <dbReference type="ARBA" id="ARBA00023284"/>
    </source>
</evidence>
<dbReference type="AlphaFoldDB" id="A0A7G7BWF1"/>
<feature type="domain" description="Thioredoxin" evidence="5">
    <location>
        <begin position="27"/>
        <end position="173"/>
    </location>
</feature>
<name>A0A7G7BWF1_9ACTN</name>
<keyword evidence="2" id="KW-0049">Antioxidant</keyword>
<keyword evidence="3" id="KW-1015">Disulfide bond</keyword>
<dbReference type="NCBIfam" id="NF001808">
    <property type="entry name" value="PRK00522.1"/>
    <property type="match status" value="1"/>
</dbReference>
<dbReference type="SUPFAM" id="SSF52833">
    <property type="entry name" value="Thioredoxin-like"/>
    <property type="match status" value="1"/>
</dbReference>
<dbReference type="InterPro" id="IPR036249">
    <property type="entry name" value="Thioredoxin-like_sf"/>
</dbReference>
<evidence type="ECO:0000256" key="3">
    <source>
        <dbReference type="ARBA" id="ARBA00023157"/>
    </source>
</evidence>
<dbReference type="EC" id="1.11.1.-" evidence="6"/>
<protein>
    <submittedName>
        <fullName evidence="6">Thiol peroxidase</fullName>
        <ecNumber evidence="6">1.11.1.-</ecNumber>
    </submittedName>
</protein>
<dbReference type="InterPro" id="IPR050455">
    <property type="entry name" value="Tpx_Peroxidase_subfamily"/>
</dbReference>
<reference evidence="7" key="1">
    <citation type="submission" date="2019-10" db="EMBL/GenBank/DDBJ databases">
        <title>Antimicrobial potential of Antarctic Bacteria.</title>
        <authorList>
            <person name="Benaud N."/>
            <person name="Edwards R.J."/>
            <person name="Ferrari B.C."/>
        </authorList>
    </citation>
    <scope>NUCLEOTIDE SEQUENCE [LARGE SCALE GENOMIC DNA]</scope>
    <source>
        <strain evidence="7">NBSH44</strain>
        <plasmid evidence="7">unnamed1</plasmid>
    </source>
</reference>
<accession>A0A7G7BWF1</accession>
<evidence type="ECO:0000313" key="6">
    <source>
        <dbReference type="EMBL" id="QNE79666.1"/>
    </source>
</evidence>
<dbReference type="InterPro" id="IPR013766">
    <property type="entry name" value="Thioredoxin_domain"/>
</dbReference>
<evidence type="ECO:0000313" key="7">
    <source>
        <dbReference type="Proteomes" id="UP000515307"/>
    </source>
</evidence>
<evidence type="ECO:0000259" key="5">
    <source>
        <dbReference type="PROSITE" id="PS51352"/>
    </source>
</evidence>
<keyword evidence="7" id="KW-1185">Reference proteome</keyword>
<dbReference type="Gene3D" id="3.40.30.10">
    <property type="entry name" value="Glutaredoxin"/>
    <property type="match status" value="1"/>
</dbReference>
<evidence type="ECO:0000256" key="2">
    <source>
        <dbReference type="ARBA" id="ARBA00022862"/>
    </source>
</evidence>
<dbReference type="PANTHER" id="PTHR43110:SF1">
    <property type="entry name" value="THIOL PEROXIDASE"/>
    <property type="match status" value="1"/>
</dbReference>
<dbReference type="KEGG" id="sfiy:F0344_35030"/>